<proteinExistence type="inferred from homology"/>
<evidence type="ECO:0000256" key="4">
    <source>
        <dbReference type="ARBA" id="ARBA00023125"/>
    </source>
</evidence>
<dbReference type="Pfam" id="PF20452">
    <property type="entry name" value="Calmod_bind_C"/>
    <property type="match status" value="1"/>
</dbReference>
<feature type="domain" description="Calmodulin binding protein-like N-terminal" evidence="9">
    <location>
        <begin position="147"/>
        <end position="285"/>
    </location>
</feature>
<feature type="compositionally biased region" description="Polar residues" evidence="8">
    <location>
        <begin position="636"/>
        <end position="649"/>
    </location>
</feature>
<feature type="domain" description="Calmodulin binding protein central" evidence="10">
    <location>
        <begin position="299"/>
        <end position="362"/>
    </location>
</feature>
<evidence type="ECO:0000256" key="5">
    <source>
        <dbReference type="ARBA" id="ARBA00023159"/>
    </source>
</evidence>
<dbReference type="Pfam" id="PF20451">
    <property type="entry name" value="Calmod_bind_M"/>
    <property type="match status" value="1"/>
</dbReference>
<feature type="domain" description="Calmodulin binding protein C-terminal" evidence="11">
    <location>
        <begin position="368"/>
        <end position="426"/>
    </location>
</feature>
<dbReference type="GO" id="GO:0005634">
    <property type="term" value="C:nucleus"/>
    <property type="evidence" value="ECO:0007669"/>
    <property type="project" value="UniProtKB-SubCell"/>
</dbReference>
<dbReference type="PANTHER" id="PTHR31713:SF8">
    <property type="entry name" value="OS03G0778000 PROTEIN"/>
    <property type="match status" value="1"/>
</dbReference>
<organism evidence="12 13">
    <name type="scientific">Lolium multiflorum</name>
    <name type="common">Italian ryegrass</name>
    <name type="synonym">Lolium perenne subsp. multiflorum</name>
    <dbReference type="NCBI Taxonomy" id="4521"/>
    <lineage>
        <taxon>Eukaryota</taxon>
        <taxon>Viridiplantae</taxon>
        <taxon>Streptophyta</taxon>
        <taxon>Embryophyta</taxon>
        <taxon>Tracheophyta</taxon>
        <taxon>Spermatophyta</taxon>
        <taxon>Magnoliopsida</taxon>
        <taxon>Liliopsida</taxon>
        <taxon>Poales</taxon>
        <taxon>Poaceae</taxon>
        <taxon>BOP clade</taxon>
        <taxon>Pooideae</taxon>
        <taxon>Poodae</taxon>
        <taxon>Poeae</taxon>
        <taxon>Poeae Chloroplast Group 2 (Poeae type)</taxon>
        <taxon>Loliodinae</taxon>
        <taxon>Loliinae</taxon>
        <taxon>Lolium</taxon>
    </lineage>
</organism>
<dbReference type="InterPro" id="IPR012416">
    <property type="entry name" value="CBP60"/>
</dbReference>
<evidence type="ECO:0000256" key="7">
    <source>
        <dbReference type="ARBA" id="ARBA00023242"/>
    </source>
</evidence>
<feature type="region of interest" description="Disordered" evidence="8">
    <location>
        <begin position="626"/>
        <end position="649"/>
    </location>
</feature>
<evidence type="ECO:0000256" key="2">
    <source>
        <dbReference type="ARBA" id="ARBA00007214"/>
    </source>
</evidence>
<evidence type="ECO:0000259" key="9">
    <source>
        <dbReference type="Pfam" id="PF07887"/>
    </source>
</evidence>
<dbReference type="Pfam" id="PF07887">
    <property type="entry name" value="Calmodulin_bind"/>
    <property type="match status" value="1"/>
</dbReference>
<evidence type="ECO:0000313" key="13">
    <source>
        <dbReference type="Proteomes" id="UP001231189"/>
    </source>
</evidence>
<keyword evidence="7" id="KW-0539">Nucleus</keyword>
<dbReference type="GO" id="GO:0043565">
    <property type="term" value="F:sequence-specific DNA binding"/>
    <property type="evidence" value="ECO:0007669"/>
    <property type="project" value="TreeGrafter"/>
</dbReference>
<evidence type="ECO:0000259" key="11">
    <source>
        <dbReference type="Pfam" id="PF20452"/>
    </source>
</evidence>
<comment type="similarity">
    <text evidence="2">Belongs to the plant ACBP60 protein family.</text>
</comment>
<dbReference type="GO" id="GO:0080142">
    <property type="term" value="P:regulation of salicylic acid biosynthetic process"/>
    <property type="evidence" value="ECO:0007669"/>
    <property type="project" value="TreeGrafter"/>
</dbReference>
<dbReference type="GO" id="GO:0003700">
    <property type="term" value="F:DNA-binding transcription factor activity"/>
    <property type="evidence" value="ECO:0007669"/>
    <property type="project" value="TreeGrafter"/>
</dbReference>
<dbReference type="GO" id="GO:0005516">
    <property type="term" value="F:calmodulin binding"/>
    <property type="evidence" value="ECO:0007669"/>
    <property type="project" value="InterPro"/>
</dbReference>
<keyword evidence="6" id="KW-0804">Transcription</keyword>
<evidence type="ECO:0000256" key="3">
    <source>
        <dbReference type="ARBA" id="ARBA00023015"/>
    </source>
</evidence>
<sequence>MTHKRRLAPEQEAAPSPRKRLRQAVFLVMRMERRARAVTAEQMAQMVRLLDMAKLFVLLMVLVLRIGSMESMLLQLPNMVRGLVAEELADFHRSLTVSMQDMIQSVRQKEMQQPQAASLPHGVFEPSSSRVIPEGLPEAGGSSGVVRLRFVGADRPEDPLFTRCPVEWQNGENPKVAIFQNEKHITGGDLSKVQIEILPVNAEFFTERGQDDFTKEEFNKHIHMCNGKETVLATITLRNGEADLGSIIFTETSHLKKLRLTARVKRQDLTVRVQEAITDPFVVKDIRSRSNAKSNLPSKGDAVHTLKGISKNGKHFAALEGKNITTVKHLMRHYHKDKSSLQELTGMKEKSWSTMIEHASTCAPGDEIFSYRVTEENCEVLFNDLYDLVGIIINGQYVPVRNLDKYHQRKVEDWKISAYKKFDEQENSGGLAADYSMSNHDCPVREKPLNNESGPSVQARPTWQYPNDMAAQQEFGEQYHIRQPNGFSLAEVLATNNAGPSNQEAPLNSQYTVGQDLGQHGPSMPHNGTLCSHRTQGNILNGQGSLPAQPTMPSFNFPPVLEDDWITRARQIGQQNGYLSSSVTDAPGTSFPVTDGVSQATSLLNQAEDDSFSELFEKWLGEEEARGADQDIIPANNAQLPNSNNQFHG</sequence>
<comment type="subcellular location">
    <subcellularLocation>
        <location evidence="1">Nucleus</location>
    </subcellularLocation>
</comment>
<keyword evidence="4" id="KW-0238">DNA-binding</keyword>
<keyword evidence="13" id="KW-1185">Reference proteome</keyword>
<dbReference type="InterPro" id="IPR046831">
    <property type="entry name" value="Calmodulin_bind_N"/>
</dbReference>
<evidence type="ECO:0008006" key="14">
    <source>
        <dbReference type="Google" id="ProtNLM"/>
    </source>
</evidence>
<accession>A0AAD8W598</accession>
<reference evidence="12" key="1">
    <citation type="submission" date="2023-07" db="EMBL/GenBank/DDBJ databases">
        <title>A chromosome-level genome assembly of Lolium multiflorum.</title>
        <authorList>
            <person name="Chen Y."/>
            <person name="Copetti D."/>
            <person name="Kolliker R."/>
            <person name="Studer B."/>
        </authorList>
    </citation>
    <scope>NUCLEOTIDE SEQUENCE</scope>
    <source>
        <strain evidence="12">02402/16</strain>
        <tissue evidence="12">Leaf</tissue>
    </source>
</reference>
<evidence type="ECO:0000256" key="6">
    <source>
        <dbReference type="ARBA" id="ARBA00023163"/>
    </source>
</evidence>
<keyword evidence="5" id="KW-0010">Activator</keyword>
<gene>
    <name evidence="12" type="ORF">QYE76_061518</name>
</gene>
<evidence type="ECO:0000256" key="1">
    <source>
        <dbReference type="ARBA" id="ARBA00004123"/>
    </source>
</evidence>
<evidence type="ECO:0000259" key="10">
    <source>
        <dbReference type="Pfam" id="PF20451"/>
    </source>
</evidence>
<dbReference type="Proteomes" id="UP001231189">
    <property type="component" value="Unassembled WGS sequence"/>
</dbReference>
<dbReference type="EMBL" id="JAUUTY010000004">
    <property type="protein sequence ID" value="KAK1643713.1"/>
    <property type="molecule type" value="Genomic_DNA"/>
</dbReference>
<dbReference type="AlphaFoldDB" id="A0AAD8W598"/>
<dbReference type="InterPro" id="IPR046830">
    <property type="entry name" value="Calmod_bind_M"/>
</dbReference>
<dbReference type="InterPro" id="IPR046829">
    <property type="entry name" value="Calmod_bind_C"/>
</dbReference>
<evidence type="ECO:0000256" key="8">
    <source>
        <dbReference type="SAM" id="MobiDB-lite"/>
    </source>
</evidence>
<keyword evidence="3" id="KW-0805">Transcription regulation</keyword>
<dbReference type="PANTHER" id="PTHR31713">
    <property type="entry name" value="OS02G0177800 PROTEIN"/>
    <property type="match status" value="1"/>
</dbReference>
<evidence type="ECO:0000313" key="12">
    <source>
        <dbReference type="EMBL" id="KAK1643713.1"/>
    </source>
</evidence>
<protein>
    <recommendedName>
        <fullName evidence="14">Calmodulin-binding protein</fullName>
    </recommendedName>
</protein>
<comment type="caution">
    <text evidence="12">The sequence shown here is derived from an EMBL/GenBank/DDBJ whole genome shotgun (WGS) entry which is preliminary data.</text>
</comment>
<name>A0AAD8W598_LOLMU</name>